<dbReference type="AlphaFoldDB" id="A0AAV2FQM6"/>
<gene>
    <name evidence="2" type="ORF">LTRI10_LOCUS40458</name>
</gene>
<evidence type="ECO:0000313" key="2">
    <source>
        <dbReference type="EMBL" id="CAL1400322.1"/>
    </source>
</evidence>
<dbReference type="EMBL" id="OZ034820">
    <property type="protein sequence ID" value="CAL1400322.1"/>
    <property type="molecule type" value="Genomic_DNA"/>
</dbReference>
<feature type="compositionally biased region" description="Acidic residues" evidence="1">
    <location>
        <begin position="50"/>
        <end position="69"/>
    </location>
</feature>
<keyword evidence="3" id="KW-1185">Reference proteome</keyword>
<evidence type="ECO:0000313" key="3">
    <source>
        <dbReference type="Proteomes" id="UP001497516"/>
    </source>
</evidence>
<reference evidence="2 3" key="1">
    <citation type="submission" date="2024-04" db="EMBL/GenBank/DDBJ databases">
        <authorList>
            <person name="Fracassetti M."/>
        </authorList>
    </citation>
    <scope>NUCLEOTIDE SEQUENCE [LARGE SCALE GENOMIC DNA]</scope>
</reference>
<sequence length="120" mass="13879">MTRSNPTPLAPLDENLNRTLRLLAREWELAEARRRIEERGQPQVGHEVEEVVVEEEFESEEEEGSEAEMAENQNAPDGDDEPRTMDYYMAQRAVDIRSTNLHPLVVANNFEIKRDLVTMI</sequence>
<protein>
    <submittedName>
        <fullName evidence="2">Uncharacterized protein</fullName>
    </submittedName>
</protein>
<name>A0AAV2FQM6_9ROSI</name>
<feature type="region of interest" description="Disordered" evidence="1">
    <location>
        <begin position="40"/>
        <end position="83"/>
    </location>
</feature>
<proteinExistence type="predicted"/>
<dbReference type="Proteomes" id="UP001497516">
    <property type="component" value="Chromosome 7"/>
</dbReference>
<evidence type="ECO:0000256" key="1">
    <source>
        <dbReference type="SAM" id="MobiDB-lite"/>
    </source>
</evidence>
<organism evidence="2 3">
    <name type="scientific">Linum trigynum</name>
    <dbReference type="NCBI Taxonomy" id="586398"/>
    <lineage>
        <taxon>Eukaryota</taxon>
        <taxon>Viridiplantae</taxon>
        <taxon>Streptophyta</taxon>
        <taxon>Embryophyta</taxon>
        <taxon>Tracheophyta</taxon>
        <taxon>Spermatophyta</taxon>
        <taxon>Magnoliopsida</taxon>
        <taxon>eudicotyledons</taxon>
        <taxon>Gunneridae</taxon>
        <taxon>Pentapetalae</taxon>
        <taxon>rosids</taxon>
        <taxon>fabids</taxon>
        <taxon>Malpighiales</taxon>
        <taxon>Linaceae</taxon>
        <taxon>Linum</taxon>
    </lineage>
</organism>
<accession>A0AAV2FQM6</accession>